<protein>
    <submittedName>
        <fullName evidence="1">Uncharacterized protein</fullName>
    </submittedName>
</protein>
<dbReference type="AlphaFoldDB" id="A7AYU0"/>
<dbReference type="PaxDb" id="411470-RUMGNA_00455"/>
<proteinExistence type="predicted"/>
<comment type="caution">
    <text evidence="1">The sequence shown here is derived from an EMBL/GenBank/DDBJ whole genome shotgun (WGS) entry which is preliminary data.</text>
</comment>
<name>A7AYU0_MEDG7</name>
<reference evidence="1 2" key="2">
    <citation type="submission" date="2007-06" db="EMBL/GenBank/DDBJ databases">
        <title>Draft genome sequence of Ruminococcus gnavus (ATCC 29149).</title>
        <authorList>
            <person name="Sudarsanam P."/>
            <person name="Ley R."/>
            <person name="Guruge J."/>
            <person name="Turnbaugh P.J."/>
            <person name="Mahowald M."/>
            <person name="Liep D."/>
            <person name="Gordon J."/>
        </authorList>
    </citation>
    <scope>NUCLEOTIDE SEQUENCE [LARGE SCALE GENOMIC DNA]</scope>
    <source>
        <strain evidence="1 2">ATCC 29149</strain>
    </source>
</reference>
<dbReference type="Proteomes" id="UP000004410">
    <property type="component" value="Unassembled WGS sequence"/>
</dbReference>
<dbReference type="EMBL" id="AAYG02000004">
    <property type="protein sequence ID" value="EDN79254.1"/>
    <property type="molecule type" value="Genomic_DNA"/>
</dbReference>
<accession>A7AYU0</accession>
<reference evidence="1 2" key="1">
    <citation type="submission" date="2007-04" db="EMBL/GenBank/DDBJ databases">
        <authorList>
            <person name="Fulton L."/>
            <person name="Clifton S."/>
            <person name="Fulton B."/>
            <person name="Xu J."/>
            <person name="Minx P."/>
            <person name="Pepin K.H."/>
            <person name="Johnson M."/>
            <person name="Thiruvilangam P."/>
            <person name="Bhonagiri V."/>
            <person name="Nash W.E."/>
            <person name="Mardis E.R."/>
            <person name="Wilson R.K."/>
        </authorList>
    </citation>
    <scope>NUCLEOTIDE SEQUENCE [LARGE SCALE GENOMIC DNA]</scope>
    <source>
        <strain evidence="1 2">ATCC 29149</strain>
    </source>
</reference>
<evidence type="ECO:0000313" key="2">
    <source>
        <dbReference type="Proteomes" id="UP000004410"/>
    </source>
</evidence>
<sequence length="133" mass="15488">MLKGKTKIELKDVRTGNVDVVEKDNMVTNALQYIFNPLGYIKSADPMLTEKYVNFYKTLTGGLLLLNKPLTANVDNLYLPRDVQCLINRTVRIRRFVAVIMQQRQKLMLWTEKLSMCMILIQQKPMARLLLLR</sequence>
<gene>
    <name evidence="1" type="ORF">RUMGNA_00455</name>
</gene>
<evidence type="ECO:0000313" key="1">
    <source>
        <dbReference type="EMBL" id="EDN79254.1"/>
    </source>
</evidence>
<dbReference type="GeneID" id="57432081"/>
<organism evidence="1 2">
    <name type="scientific">Mediterraneibacter gnavus (strain ATCC 29149 / DSM 114966 / JCM 6515 / VPI C7-9)</name>
    <name type="common">Ruminococcus gnavus</name>
    <dbReference type="NCBI Taxonomy" id="411470"/>
    <lineage>
        <taxon>Bacteria</taxon>
        <taxon>Bacillati</taxon>
        <taxon>Bacillota</taxon>
        <taxon>Clostridia</taxon>
        <taxon>Lachnospirales</taxon>
        <taxon>Lachnospiraceae</taxon>
        <taxon>Mediterraneibacter</taxon>
    </lineage>
</organism>
<dbReference type="RefSeq" id="WP_004840567.1">
    <property type="nucleotide sequence ID" value="NZ_AAYG02000004.1"/>
</dbReference>